<comment type="caution">
    <text evidence="2">The sequence shown here is derived from an EMBL/GenBank/DDBJ whole genome shotgun (WGS) entry which is preliminary data.</text>
</comment>
<organism evidence="2 3">
    <name type="scientific">Portunus trituberculatus</name>
    <name type="common">Swimming crab</name>
    <name type="synonym">Neptunus trituberculatus</name>
    <dbReference type="NCBI Taxonomy" id="210409"/>
    <lineage>
        <taxon>Eukaryota</taxon>
        <taxon>Metazoa</taxon>
        <taxon>Ecdysozoa</taxon>
        <taxon>Arthropoda</taxon>
        <taxon>Crustacea</taxon>
        <taxon>Multicrustacea</taxon>
        <taxon>Malacostraca</taxon>
        <taxon>Eumalacostraca</taxon>
        <taxon>Eucarida</taxon>
        <taxon>Decapoda</taxon>
        <taxon>Pleocyemata</taxon>
        <taxon>Brachyura</taxon>
        <taxon>Eubrachyura</taxon>
        <taxon>Portunoidea</taxon>
        <taxon>Portunidae</taxon>
        <taxon>Portuninae</taxon>
        <taxon>Portunus</taxon>
    </lineage>
</organism>
<dbReference type="AlphaFoldDB" id="A0A5B7J3E6"/>
<feature type="compositionally biased region" description="Basic and acidic residues" evidence="1">
    <location>
        <begin position="28"/>
        <end position="41"/>
    </location>
</feature>
<proteinExistence type="predicted"/>
<dbReference type="Proteomes" id="UP000324222">
    <property type="component" value="Unassembled WGS sequence"/>
</dbReference>
<evidence type="ECO:0000313" key="2">
    <source>
        <dbReference type="EMBL" id="MPC87004.1"/>
    </source>
</evidence>
<name>A0A5B7J3E6_PORTR</name>
<evidence type="ECO:0000256" key="1">
    <source>
        <dbReference type="SAM" id="MobiDB-lite"/>
    </source>
</evidence>
<sequence length="74" mass="8066">MEHGIRVADDEVTEGAPRNKGIGVSGNKGHEKVKAAKREGPETPTLCSAMYTALRRYLLLMSLAIPQICVKTTR</sequence>
<accession>A0A5B7J3E6</accession>
<feature type="region of interest" description="Disordered" evidence="1">
    <location>
        <begin position="1"/>
        <end position="41"/>
    </location>
</feature>
<dbReference type="EMBL" id="VSRR010073231">
    <property type="protein sequence ID" value="MPC87004.1"/>
    <property type="molecule type" value="Genomic_DNA"/>
</dbReference>
<reference evidence="2 3" key="1">
    <citation type="submission" date="2019-05" db="EMBL/GenBank/DDBJ databases">
        <title>Another draft genome of Portunus trituberculatus and its Hox gene families provides insights of decapod evolution.</title>
        <authorList>
            <person name="Jeong J.-H."/>
            <person name="Song I."/>
            <person name="Kim S."/>
            <person name="Choi T."/>
            <person name="Kim D."/>
            <person name="Ryu S."/>
            <person name="Kim W."/>
        </authorList>
    </citation>
    <scope>NUCLEOTIDE SEQUENCE [LARGE SCALE GENOMIC DNA]</scope>
    <source>
        <tissue evidence="2">Muscle</tissue>
    </source>
</reference>
<evidence type="ECO:0000313" key="3">
    <source>
        <dbReference type="Proteomes" id="UP000324222"/>
    </source>
</evidence>
<keyword evidence="3" id="KW-1185">Reference proteome</keyword>
<protein>
    <submittedName>
        <fullName evidence="2">Uncharacterized protein</fullName>
    </submittedName>
</protein>
<gene>
    <name evidence="2" type="ORF">E2C01_081852</name>
</gene>